<dbReference type="AlphaFoldDB" id="A0AAP0J273"/>
<dbReference type="EMBL" id="JBBNAG010000006">
    <property type="protein sequence ID" value="KAK9125118.1"/>
    <property type="molecule type" value="Genomic_DNA"/>
</dbReference>
<keyword evidence="3" id="KW-1185">Reference proteome</keyword>
<protein>
    <submittedName>
        <fullName evidence="2">Uncharacterized protein</fullName>
    </submittedName>
</protein>
<evidence type="ECO:0000256" key="1">
    <source>
        <dbReference type="SAM" id="MobiDB-lite"/>
    </source>
</evidence>
<gene>
    <name evidence="2" type="ORF">Scep_013964</name>
</gene>
<feature type="region of interest" description="Disordered" evidence="1">
    <location>
        <begin position="1"/>
        <end position="32"/>
    </location>
</feature>
<comment type="caution">
    <text evidence="2">The sequence shown here is derived from an EMBL/GenBank/DDBJ whole genome shotgun (WGS) entry which is preliminary data.</text>
</comment>
<evidence type="ECO:0000313" key="2">
    <source>
        <dbReference type="EMBL" id="KAK9125118.1"/>
    </source>
</evidence>
<sequence>MCPSDITKSPADLVGGSHHSQSVENVSGSSSNQVSEVAGARNALLVAMHIKMAKLVQYHFSTLFKYAISSDAFVELDDLQPKLSLEDTINLTMPFTKDEVERALFDMNPNKTHGPWDVKVFFSKQNGLFSSKIL</sequence>
<name>A0AAP0J273_9MAGN</name>
<reference evidence="2 3" key="1">
    <citation type="submission" date="2024-01" db="EMBL/GenBank/DDBJ databases">
        <title>Genome assemblies of Stephania.</title>
        <authorList>
            <person name="Yang L."/>
        </authorList>
    </citation>
    <scope>NUCLEOTIDE SEQUENCE [LARGE SCALE GENOMIC DNA]</scope>
    <source>
        <strain evidence="2">JXDWG</strain>
        <tissue evidence="2">Leaf</tissue>
    </source>
</reference>
<dbReference type="Proteomes" id="UP001419268">
    <property type="component" value="Unassembled WGS sequence"/>
</dbReference>
<organism evidence="2 3">
    <name type="scientific">Stephania cephalantha</name>
    <dbReference type="NCBI Taxonomy" id="152367"/>
    <lineage>
        <taxon>Eukaryota</taxon>
        <taxon>Viridiplantae</taxon>
        <taxon>Streptophyta</taxon>
        <taxon>Embryophyta</taxon>
        <taxon>Tracheophyta</taxon>
        <taxon>Spermatophyta</taxon>
        <taxon>Magnoliopsida</taxon>
        <taxon>Ranunculales</taxon>
        <taxon>Menispermaceae</taxon>
        <taxon>Menispermoideae</taxon>
        <taxon>Cissampelideae</taxon>
        <taxon>Stephania</taxon>
    </lineage>
</organism>
<proteinExistence type="predicted"/>
<feature type="compositionally biased region" description="Low complexity" evidence="1">
    <location>
        <begin position="20"/>
        <end position="32"/>
    </location>
</feature>
<accession>A0AAP0J273</accession>
<evidence type="ECO:0000313" key="3">
    <source>
        <dbReference type="Proteomes" id="UP001419268"/>
    </source>
</evidence>